<keyword evidence="2" id="KW-0732">Signal</keyword>
<feature type="signal peptide" evidence="2">
    <location>
        <begin position="1"/>
        <end position="26"/>
    </location>
</feature>
<dbReference type="EMBL" id="NRQW01000238">
    <property type="protein sequence ID" value="PLZ90287.1"/>
    <property type="molecule type" value="Genomic_DNA"/>
</dbReference>
<protein>
    <submittedName>
        <fullName evidence="4">Filamentous hemagglutinin</fullName>
    </submittedName>
</protein>
<dbReference type="InterPro" id="IPR012334">
    <property type="entry name" value="Pectin_lyas_fold"/>
</dbReference>
<dbReference type="AlphaFoldDB" id="A0A2N6K3Q3"/>
<dbReference type="SUPFAM" id="SSF51126">
    <property type="entry name" value="Pectin lyase-like"/>
    <property type="match status" value="3"/>
</dbReference>
<dbReference type="RefSeq" id="WP_016864768.1">
    <property type="nucleotide sequence ID" value="NZ_CAWNVR010000333.1"/>
</dbReference>
<name>A0A2N6K3Q3_FISMU</name>
<reference evidence="4 5" key="1">
    <citation type="submission" date="2017-08" db="EMBL/GenBank/DDBJ databases">
        <title>Genomes of Fischerella (Mastigocladus) sp. strains.</title>
        <authorList>
            <person name="Miller S.R."/>
        </authorList>
    </citation>
    <scope>NUCLEOTIDE SEQUENCE [LARGE SCALE GENOMIC DNA]</scope>
    <source>
        <strain evidence="4 5">CCMEE 5323</strain>
    </source>
</reference>
<organism evidence="4 5">
    <name type="scientific">Fischerella muscicola CCMEE 5323</name>
    <dbReference type="NCBI Taxonomy" id="2019572"/>
    <lineage>
        <taxon>Bacteria</taxon>
        <taxon>Bacillati</taxon>
        <taxon>Cyanobacteriota</taxon>
        <taxon>Cyanophyceae</taxon>
        <taxon>Nostocales</taxon>
        <taxon>Hapalosiphonaceae</taxon>
        <taxon>Fischerella</taxon>
    </lineage>
</organism>
<gene>
    <name evidence="4" type="ORF">CEN44_11000</name>
</gene>
<proteinExistence type="predicted"/>
<feature type="chain" id="PRO_5014679008" evidence="2">
    <location>
        <begin position="27"/>
        <end position="874"/>
    </location>
</feature>
<dbReference type="SMART" id="SM00912">
    <property type="entry name" value="Haemagg_act"/>
    <property type="match status" value="1"/>
</dbReference>
<evidence type="ECO:0000313" key="4">
    <source>
        <dbReference type="EMBL" id="PLZ90287.1"/>
    </source>
</evidence>
<sequence length="874" mass="89438">MNSYKFRFWNLSWIVLLWLLASNRTAAEIVPDQTLPINSTVTPQDNIRLIEGGTRRGDNLFHSFKEFSFSVLTGDTTGDTAFFNNDSAVRNIITRVTGGSGSNIDGMIRANGTANLFFINPNSIIFGKNASLNIGGSFIASTANSLKFADGTEFSATAPQASPLLTVSVPLGLQFGSNPGKIVNQSQASPNGELTDADPPNPIGLKVPNSKTLALVGGNVTLEGGNLTTTGGRIELASVAGTGLVKLSEIDKGYALDYADVGDFADMQFSQGAIAYGSGEGGGDIQLQGGNITLTDGSLVFSSTLGTGNGGNVVINARKLTVEGGAFVGTFTWGGGQAGNVLVRASDSVQLLGTSLDGSAPSSLLSQVLEQATGNGGNLMIETKRLLIRDGAIVDASTFGEGRAGNVIVKALDVVELIGTTVDGAFPSGIFAQVAQGAIENAGDAGNLMIDTRQLTVQDGAQISTAARNGGNGGNLTINASGSIQLSGTSPLATASLLDSYRSGIFVSAEPGSTGNVGNLNLSTGLLTVENGARISADNLGNGEGGTATLNLRQLVIQKGGEIRAGSFGEGPGGTLTINAADSVEVVGTGSIGSNSFPSILFTNAQASGKAGNLIITTNRLNVKDGAEVTVSGKGSGSAGNLTITTNDLRLNQGKLTAETNAGEGANIKLQNLDLLFMQNESLISAQAFQDANGGNINVDAAKGFVVAVPEQNNDIVANAFLGNGGKINITTQGIFGIEERKATSENRSNDIDASSEFGLNGTVAINTPNVDPSQGLVQLPAIPINVEVAQGCQAQGEQSSVAFYNTGRGGIAPNPYEPLSSSQIWEDVPSPSTSASTINSPNKIVEAQGWVVNQTGEVTLVAEIPASQGRCHP</sequence>
<dbReference type="Proteomes" id="UP000235036">
    <property type="component" value="Unassembled WGS sequence"/>
</dbReference>
<evidence type="ECO:0000259" key="3">
    <source>
        <dbReference type="SMART" id="SM00912"/>
    </source>
</evidence>
<evidence type="ECO:0000256" key="1">
    <source>
        <dbReference type="SAM" id="MobiDB-lite"/>
    </source>
</evidence>
<accession>A0A2N6K3Q3</accession>
<feature type="compositionally biased region" description="Polar residues" evidence="1">
    <location>
        <begin position="183"/>
        <end position="192"/>
    </location>
</feature>
<dbReference type="NCBIfam" id="TIGR01901">
    <property type="entry name" value="adhes_NPXG"/>
    <property type="match status" value="1"/>
</dbReference>
<dbReference type="Pfam" id="PF05860">
    <property type="entry name" value="TPS"/>
    <property type="match status" value="1"/>
</dbReference>
<dbReference type="InterPro" id="IPR008638">
    <property type="entry name" value="FhaB/CdiA-like_TPS"/>
</dbReference>
<evidence type="ECO:0000256" key="2">
    <source>
        <dbReference type="SAM" id="SignalP"/>
    </source>
</evidence>
<feature type="region of interest" description="Disordered" evidence="1">
    <location>
        <begin position="180"/>
        <end position="200"/>
    </location>
</feature>
<dbReference type="InterPro" id="IPR011050">
    <property type="entry name" value="Pectin_lyase_fold/virulence"/>
</dbReference>
<evidence type="ECO:0000313" key="5">
    <source>
        <dbReference type="Proteomes" id="UP000235036"/>
    </source>
</evidence>
<dbReference type="Gene3D" id="2.160.20.10">
    <property type="entry name" value="Single-stranded right-handed beta-helix, Pectin lyase-like"/>
    <property type="match status" value="2"/>
</dbReference>
<comment type="caution">
    <text evidence="4">The sequence shown here is derived from an EMBL/GenBank/DDBJ whole genome shotgun (WGS) entry which is preliminary data.</text>
</comment>
<feature type="domain" description="Filamentous haemagglutinin FhaB/tRNA nuclease CdiA-like TPS" evidence="3">
    <location>
        <begin position="32"/>
        <end position="149"/>
    </location>
</feature>
<keyword evidence="5" id="KW-1185">Reference proteome</keyword>